<feature type="chain" id="PRO_5040985445" evidence="1">
    <location>
        <begin position="21"/>
        <end position="434"/>
    </location>
</feature>
<dbReference type="VEuPathDB" id="FungiDB:F4678DRAFT_426738"/>
<protein>
    <submittedName>
        <fullName evidence="2">Uncharacterized protein</fullName>
    </submittedName>
</protein>
<keyword evidence="1" id="KW-0732">Signal</keyword>
<reference evidence="2" key="1">
    <citation type="submission" date="2022-07" db="EMBL/GenBank/DDBJ databases">
        <title>Genome Sequence of Xylaria arbuscula.</title>
        <authorList>
            <person name="Buettner E."/>
        </authorList>
    </citation>
    <scope>NUCLEOTIDE SEQUENCE</scope>
    <source>
        <strain evidence="2">VT107</strain>
    </source>
</reference>
<evidence type="ECO:0000256" key="1">
    <source>
        <dbReference type="SAM" id="SignalP"/>
    </source>
</evidence>
<accession>A0A9W8NI83</accession>
<evidence type="ECO:0000313" key="2">
    <source>
        <dbReference type="EMBL" id="KAJ3577621.1"/>
    </source>
</evidence>
<gene>
    <name evidence="2" type="ORF">NPX13_g2946</name>
</gene>
<dbReference type="EMBL" id="JANPWZ010000336">
    <property type="protein sequence ID" value="KAJ3577621.1"/>
    <property type="molecule type" value="Genomic_DNA"/>
</dbReference>
<keyword evidence="3" id="KW-1185">Reference proteome</keyword>
<sequence length="434" mass="49390">MKPLLMLMLSSIFSWPMQKAIWKWRERAQSFLNDPSKKSRVPQFILDSKHPWIATNQKKLEQLPDAESYLCFSSRSATDGSKLPTVAADELEIPPDLFDYLEIANIRWPVSRPGWPNAFMRAQELSRCPAALSHVKRFKAGVYVRHGPYDKWHQKVLEPQLPPQEVVDLFVDVLNNMTSLETLTWRIPQAYDEYFEERFTDRGLILPSVRTLDTNEANHYIVPTCPNITRLEYGSGIPWYGDGREDVPESLFLRTTMFAPNITELEMAARRGWDQSKAQELVSYIPGLRSFRMRGGLLNQYTYNDHYGDSDGSALREILQILDSLQNLTQLDLPLVAGLGVGFDGGPECGNAYFGPGGREYEREVLRESLQATERAASIVVETLPRLTSFSIGDDQANITRYENGTSRATFPWTGRINEYVMELLPGGPDGPDW</sequence>
<feature type="signal peptide" evidence="1">
    <location>
        <begin position="1"/>
        <end position="20"/>
    </location>
</feature>
<dbReference type="AlphaFoldDB" id="A0A9W8NI83"/>
<organism evidence="2 3">
    <name type="scientific">Xylaria arbuscula</name>
    <dbReference type="NCBI Taxonomy" id="114810"/>
    <lineage>
        <taxon>Eukaryota</taxon>
        <taxon>Fungi</taxon>
        <taxon>Dikarya</taxon>
        <taxon>Ascomycota</taxon>
        <taxon>Pezizomycotina</taxon>
        <taxon>Sordariomycetes</taxon>
        <taxon>Xylariomycetidae</taxon>
        <taxon>Xylariales</taxon>
        <taxon>Xylariaceae</taxon>
        <taxon>Xylaria</taxon>
    </lineage>
</organism>
<comment type="caution">
    <text evidence="2">The sequence shown here is derived from an EMBL/GenBank/DDBJ whole genome shotgun (WGS) entry which is preliminary data.</text>
</comment>
<evidence type="ECO:0000313" key="3">
    <source>
        <dbReference type="Proteomes" id="UP001148614"/>
    </source>
</evidence>
<proteinExistence type="predicted"/>
<dbReference type="Proteomes" id="UP001148614">
    <property type="component" value="Unassembled WGS sequence"/>
</dbReference>
<name>A0A9W8NI83_9PEZI</name>